<gene>
    <name evidence="6" type="ORF">HUK38_10705</name>
</gene>
<dbReference type="GO" id="GO:0032259">
    <property type="term" value="P:methylation"/>
    <property type="evidence" value="ECO:0007669"/>
    <property type="project" value="UniProtKB-KW"/>
</dbReference>
<feature type="region of interest" description="Disordered" evidence="5">
    <location>
        <begin position="1"/>
        <end position="20"/>
    </location>
</feature>
<dbReference type="CDD" id="cd02440">
    <property type="entry name" value="AdoMet_MTases"/>
    <property type="match status" value="1"/>
</dbReference>
<keyword evidence="4" id="KW-0949">S-adenosyl-L-methionine</keyword>
<feature type="compositionally biased region" description="Polar residues" evidence="5">
    <location>
        <begin position="1"/>
        <end position="17"/>
    </location>
</feature>
<evidence type="ECO:0000256" key="5">
    <source>
        <dbReference type="SAM" id="MobiDB-lite"/>
    </source>
</evidence>
<keyword evidence="3 6" id="KW-0808">Transferase</keyword>
<keyword evidence="2 6" id="KW-0489">Methyltransferase</keyword>
<dbReference type="GO" id="GO:0008168">
    <property type="term" value="F:methyltransferase activity"/>
    <property type="evidence" value="ECO:0007669"/>
    <property type="project" value="UniProtKB-KW"/>
</dbReference>
<dbReference type="PANTHER" id="PTHR43591">
    <property type="entry name" value="METHYLTRANSFERASE"/>
    <property type="match status" value="1"/>
</dbReference>
<dbReference type="EMBL" id="JABVCQ010000024">
    <property type="protein sequence ID" value="MBB1126695.1"/>
    <property type="molecule type" value="Genomic_DNA"/>
</dbReference>
<evidence type="ECO:0000256" key="4">
    <source>
        <dbReference type="ARBA" id="ARBA00022691"/>
    </source>
</evidence>
<evidence type="ECO:0000256" key="2">
    <source>
        <dbReference type="ARBA" id="ARBA00022603"/>
    </source>
</evidence>
<proteinExistence type="predicted"/>
<dbReference type="SUPFAM" id="SSF53335">
    <property type="entry name" value="S-adenosyl-L-methionine-dependent methyltransferases"/>
    <property type="match status" value="1"/>
</dbReference>
<dbReference type="PANTHER" id="PTHR43591:SF24">
    <property type="entry name" value="2-METHOXY-6-POLYPRENYL-1,4-BENZOQUINOL METHYLASE, MITOCHONDRIAL"/>
    <property type="match status" value="1"/>
</dbReference>
<evidence type="ECO:0000313" key="6">
    <source>
        <dbReference type="EMBL" id="MBB1126695.1"/>
    </source>
</evidence>
<dbReference type="InterPro" id="IPR004033">
    <property type="entry name" value="UbiE/COQ5_MeTrFase"/>
</dbReference>
<organism evidence="6 7">
    <name type="scientific">Thiospirillum jenense</name>
    <dbReference type="NCBI Taxonomy" id="1653858"/>
    <lineage>
        <taxon>Bacteria</taxon>
        <taxon>Pseudomonadati</taxon>
        <taxon>Pseudomonadota</taxon>
        <taxon>Gammaproteobacteria</taxon>
        <taxon>Chromatiales</taxon>
        <taxon>Chromatiaceae</taxon>
        <taxon>Thiospirillum</taxon>
    </lineage>
</organism>
<accession>A0A839HCK0</accession>
<evidence type="ECO:0000256" key="1">
    <source>
        <dbReference type="ARBA" id="ARBA00022428"/>
    </source>
</evidence>
<dbReference type="Pfam" id="PF01209">
    <property type="entry name" value="Ubie_methyltran"/>
    <property type="match status" value="1"/>
</dbReference>
<dbReference type="GO" id="GO:0009234">
    <property type="term" value="P:menaquinone biosynthetic process"/>
    <property type="evidence" value="ECO:0007669"/>
    <property type="project" value="UniProtKB-KW"/>
</dbReference>
<keyword evidence="1" id="KW-0474">Menaquinone biosynthesis</keyword>
<protein>
    <submittedName>
        <fullName evidence="6">Class I SAM-dependent methyltransferase</fullName>
    </submittedName>
</protein>
<evidence type="ECO:0000256" key="3">
    <source>
        <dbReference type="ARBA" id="ARBA00022679"/>
    </source>
</evidence>
<keyword evidence="7" id="KW-1185">Reference proteome</keyword>
<dbReference type="RefSeq" id="WP_182584325.1">
    <property type="nucleotide sequence ID" value="NZ_JABVCQ010000024.1"/>
</dbReference>
<name>A0A839HCK0_9GAMM</name>
<dbReference type="AlphaFoldDB" id="A0A839HCK0"/>
<sequence>MNTEHSQINSTNSNATQIPLAPHPVLTRHYSSAAERVHYIRQLFNQTAVDYDHINTWMSFGHGEQYRKEALIRAGIKDGDTVLDCAAGTGVIAAHAQSLVGNTGQVIALDPSPAMLAIAQQRGVHCTVIGIAEYLPLPDKSVDLITMGYALRHVADLSVTFQEFARVLRPGGRLLILEMVPPPTRFGRIMSQFYLKHLVPTLAWLMTRRRDARRLMQYYWDTIDQCVAPAVVMTALETAGFNAVTRTVQLGLLTEYTAAWLSDSD</sequence>
<dbReference type="PROSITE" id="PS51608">
    <property type="entry name" value="SAM_MT_UBIE"/>
    <property type="match status" value="1"/>
</dbReference>
<comment type="caution">
    <text evidence="6">The sequence shown here is derived from an EMBL/GenBank/DDBJ whole genome shotgun (WGS) entry which is preliminary data.</text>
</comment>
<dbReference type="Gene3D" id="3.40.50.150">
    <property type="entry name" value="Vaccinia Virus protein VP39"/>
    <property type="match status" value="1"/>
</dbReference>
<evidence type="ECO:0000313" key="7">
    <source>
        <dbReference type="Proteomes" id="UP000548632"/>
    </source>
</evidence>
<dbReference type="InterPro" id="IPR029063">
    <property type="entry name" value="SAM-dependent_MTases_sf"/>
</dbReference>
<dbReference type="Proteomes" id="UP000548632">
    <property type="component" value="Unassembled WGS sequence"/>
</dbReference>
<reference evidence="6 7" key="1">
    <citation type="journal article" date="2020" name="Arch. Microbiol.">
        <title>The genome sequence of the giant phototrophic gammaproteobacterium Thiospirillum jenense gives insight into its physiological properties and phylogenetic relationships.</title>
        <authorList>
            <person name="Imhoff J.F."/>
            <person name="Meyer T.E."/>
            <person name="Kyndt J.A."/>
        </authorList>
    </citation>
    <scope>NUCLEOTIDE SEQUENCE [LARGE SCALE GENOMIC DNA]</scope>
    <source>
        <strain evidence="6 7">DSM 216</strain>
    </source>
</reference>